<dbReference type="PANTHER" id="PTHR47595:SF1">
    <property type="entry name" value="MYB_SANT-LIKE DNA-BINDING DOMAIN-CONTAINING PROTEIN"/>
    <property type="match status" value="1"/>
</dbReference>
<dbReference type="PANTHER" id="PTHR47595">
    <property type="entry name" value="HEAT SHOCK 70 KDA PROTEIN 14"/>
    <property type="match status" value="1"/>
</dbReference>
<evidence type="ECO:0000313" key="2">
    <source>
        <dbReference type="EMBL" id="TFK07382.1"/>
    </source>
</evidence>
<dbReference type="InterPro" id="IPR044822">
    <property type="entry name" value="Myb_DNA-bind_4"/>
</dbReference>
<evidence type="ECO:0000313" key="3">
    <source>
        <dbReference type="Proteomes" id="UP000297703"/>
    </source>
</evidence>
<organism evidence="2 3">
    <name type="scientific">Platysternon megacephalum</name>
    <name type="common">big-headed turtle</name>
    <dbReference type="NCBI Taxonomy" id="55544"/>
    <lineage>
        <taxon>Eukaryota</taxon>
        <taxon>Metazoa</taxon>
        <taxon>Chordata</taxon>
        <taxon>Craniata</taxon>
        <taxon>Vertebrata</taxon>
        <taxon>Euteleostomi</taxon>
        <taxon>Archelosauria</taxon>
        <taxon>Testudinata</taxon>
        <taxon>Testudines</taxon>
        <taxon>Cryptodira</taxon>
        <taxon>Durocryptodira</taxon>
        <taxon>Testudinoidea</taxon>
        <taxon>Platysternidae</taxon>
        <taxon>Platysternon</taxon>
    </lineage>
</organism>
<dbReference type="Proteomes" id="UP000297703">
    <property type="component" value="Unassembled WGS sequence"/>
</dbReference>
<proteinExistence type="predicted"/>
<feature type="domain" description="Myb/SANT-like DNA-binding" evidence="1">
    <location>
        <begin position="15"/>
        <end position="99"/>
    </location>
</feature>
<dbReference type="AlphaFoldDB" id="A0A4D9EJR8"/>
<keyword evidence="3" id="KW-1185">Reference proteome</keyword>
<reference evidence="2 3" key="2">
    <citation type="submission" date="2019-04" db="EMBL/GenBank/DDBJ databases">
        <title>The genome sequence of big-headed turtle.</title>
        <authorList>
            <person name="Gong S."/>
        </authorList>
    </citation>
    <scope>NUCLEOTIDE SEQUENCE [LARGE SCALE GENOMIC DNA]</scope>
    <source>
        <strain evidence="2">DO16091913</strain>
        <tissue evidence="2">Muscle</tissue>
    </source>
</reference>
<gene>
    <name evidence="2" type="ORF">DR999_PMT09809</name>
</gene>
<evidence type="ECO:0000259" key="1">
    <source>
        <dbReference type="Pfam" id="PF13837"/>
    </source>
</evidence>
<dbReference type="EMBL" id="QXTE01000086">
    <property type="protein sequence ID" value="TFK07382.1"/>
    <property type="molecule type" value="Genomic_DNA"/>
</dbReference>
<accession>A0A4D9EJR8</accession>
<comment type="caution">
    <text evidence="2">The sequence shown here is derived from an EMBL/GenBank/DDBJ whole genome shotgun (WGS) entry which is preliminary data.</text>
</comment>
<protein>
    <submittedName>
        <fullName evidence="2">Superoxide dismutase [Mn], mitochondrial-like</fullName>
    </submittedName>
</protein>
<name>A0A4D9EJR8_9SAUR</name>
<reference evidence="2 3" key="1">
    <citation type="submission" date="2019-04" db="EMBL/GenBank/DDBJ databases">
        <title>Draft genome of the big-headed turtle Platysternon megacephalum.</title>
        <authorList>
            <person name="Gong S."/>
        </authorList>
    </citation>
    <scope>NUCLEOTIDE SEQUENCE [LARGE SCALE GENOMIC DNA]</scope>
    <source>
        <strain evidence="2">DO16091913</strain>
        <tissue evidence="2">Muscle</tissue>
    </source>
</reference>
<dbReference type="Pfam" id="PF13837">
    <property type="entry name" value="Myb_DNA-bind_4"/>
    <property type="match status" value="1"/>
</dbReference>
<sequence length="144" mass="16510">MGSTTKQPYTKCAACWLKEHSWILVNPWSEASKTFDFSKSTRNEHVCKSVSEQLRIHQITNQCWEQTKSLKTDYHKTRDDNCTSGNSSSTYLFYKEFDQVLGTAQSTEPTVVHDNLLSREGSLITPHSQVPPDDSLQIKHLEYP</sequence>
<dbReference type="OrthoDB" id="691673at2759"/>